<keyword evidence="4" id="KW-0949">S-adenosyl-L-methionine</keyword>
<dbReference type="AlphaFoldDB" id="A0A7C9INI6"/>
<evidence type="ECO:0000259" key="9">
    <source>
        <dbReference type="PROSITE" id="PS51918"/>
    </source>
</evidence>
<evidence type="ECO:0000256" key="5">
    <source>
        <dbReference type="ARBA" id="ARBA00022723"/>
    </source>
</evidence>
<keyword evidence="6" id="KW-0408">Iron</keyword>
<evidence type="ECO:0000313" key="11">
    <source>
        <dbReference type="Proteomes" id="UP000482487"/>
    </source>
</evidence>
<keyword evidence="7" id="KW-0411">Iron-sulfur</keyword>
<evidence type="ECO:0000256" key="4">
    <source>
        <dbReference type="ARBA" id="ARBA00022691"/>
    </source>
</evidence>
<evidence type="ECO:0000313" key="10">
    <source>
        <dbReference type="EMBL" id="MYL84266.1"/>
    </source>
</evidence>
<dbReference type="Gene3D" id="3.80.30.20">
    <property type="entry name" value="tm_1862 like domain"/>
    <property type="match status" value="1"/>
</dbReference>
<dbReference type="PANTHER" id="PTHR43409:SF7">
    <property type="entry name" value="BLL1977 PROTEIN"/>
    <property type="match status" value="1"/>
</dbReference>
<dbReference type="SFLD" id="SFLDG01082">
    <property type="entry name" value="B12-binding_domain_containing"/>
    <property type="match status" value="1"/>
</dbReference>
<protein>
    <submittedName>
        <fullName evidence="10">Radical SAM protein</fullName>
    </submittedName>
</protein>
<evidence type="ECO:0000256" key="6">
    <source>
        <dbReference type="ARBA" id="ARBA00023004"/>
    </source>
</evidence>
<keyword evidence="11" id="KW-1185">Reference proteome</keyword>
<dbReference type="InterPro" id="IPR007197">
    <property type="entry name" value="rSAM"/>
</dbReference>
<dbReference type="SFLD" id="SFLDS00029">
    <property type="entry name" value="Radical_SAM"/>
    <property type="match status" value="1"/>
</dbReference>
<dbReference type="GO" id="GO:0051539">
    <property type="term" value="F:4 iron, 4 sulfur cluster binding"/>
    <property type="evidence" value="ECO:0007669"/>
    <property type="project" value="UniProtKB-KW"/>
</dbReference>
<sequence length="445" mass="49800">MKVFLSQPLAAYVLQAPCMPDLGLGHIASALSGRHDARVWDWNRREGEGAFTAMLRDFSPDVCGLKVFTKDVAAARKTIALIRRILPETVVILGGPHPSCSRPDELMSQFPECDYAFRGEVEHVLSDFLDALPDGARSGAPGLIWREGGGVRCNEPTFIKDLDALPDPAWALIDPRAYAPAGPGRATGWRAAAPIVTTRGCPGRCTFCSAYRVNGRIIRRRSPGRVVDEMERLAKEYAVTLFHVMDNCFTSDARHLEAFCQEIMRRGLKIEWDCNSFERLDNLDAAHLALMRSAGCVRLHMGVESAAAETRRMINKKADFLDYERVMREARRAGMGATGWFILGFPGESRAAMRETVRRAYALPADQLTFTPCFPLPGSEVYAQWAGHHQLEQVDWASYDVARSPYPVSELPSRELLWLTRRARLGLKVRRRSRALGALWARWVV</sequence>
<dbReference type="PROSITE" id="PS51918">
    <property type="entry name" value="RADICAL_SAM"/>
    <property type="match status" value="1"/>
</dbReference>
<dbReference type="EMBL" id="WVUD01000028">
    <property type="protein sequence ID" value="MYL84266.1"/>
    <property type="molecule type" value="Genomic_DNA"/>
</dbReference>
<keyword evidence="3" id="KW-0808">Transferase</keyword>
<comment type="cofactor">
    <cofactor evidence="1">
        <name>[4Fe-4S] cluster</name>
        <dbReference type="ChEBI" id="CHEBI:49883"/>
    </cofactor>
</comment>
<name>A0A7C9INI6_9BACT</name>
<dbReference type="CDD" id="cd01335">
    <property type="entry name" value="Radical_SAM"/>
    <property type="match status" value="1"/>
</dbReference>
<dbReference type="InterPro" id="IPR034466">
    <property type="entry name" value="Methyltransferase_Class_B"/>
</dbReference>
<evidence type="ECO:0000256" key="1">
    <source>
        <dbReference type="ARBA" id="ARBA00001966"/>
    </source>
</evidence>
<dbReference type="SUPFAM" id="SSF102114">
    <property type="entry name" value="Radical SAM enzymes"/>
    <property type="match status" value="1"/>
</dbReference>
<accession>A0A7C9INI6</accession>
<feature type="domain" description="Radical SAM core" evidence="9">
    <location>
        <begin position="187"/>
        <end position="414"/>
    </location>
</feature>
<dbReference type="Pfam" id="PF04055">
    <property type="entry name" value="Radical_SAM"/>
    <property type="match status" value="1"/>
</dbReference>
<evidence type="ECO:0000256" key="7">
    <source>
        <dbReference type="ARBA" id="ARBA00023014"/>
    </source>
</evidence>
<evidence type="ECO:0000256" key="3">
    <source>
        <dbReference type="ARBA" id="ARBA00022679"/>
    </source>
</evidence>
<keyword evidence="2" id="KW-0489">Methyltransferase</keyword>
<dbReference type="RefSeq" id="WP_160962126.1">
    <property type="nucleotide sequence ID" value="NZ_WVUD01000028.1"/>
</dbReference>
<dbReference type="OrthoDB" id="9804952at2"/>
<evidence type="ECO:0000259" key="8">
    <source>
        <dbReference type="PROSITE" id="PS51332"/>
    </source>
</evidence>
<dbReference type="InterPro" id="IPR023404">
    <property type="entry name" value="rSAM_horseshoe"/>
</dbReference>
<dbReference type="InterPro" id="IPR006158">
    <property type="entry name" value="Cobalamin-bd"/>
</dbReference>
<dbReference type="InterPro" id="IPR058240">
    <property type="entry name" value="rSAM_sf"/>
</dbReference>
<organism evidence="10 11">
    <name type="scientific">Solidesulfovibrio aerotolerans</name>
    <dbReference type="NCBI Taxonomy" id="295255"/>
    <lineage>
        <taxon>Bacteria</taxon>
        <taxon>Pseudomonadati</taxon>
        <taxon>Thermodesulfobacteriota</taxon>
        <taxon>Desulfovibrionia</taxon>
        <taxon>Desulfovibrionales</taxon>
        <taxon>Desulfovibrionaceae</taxon>
        <taxon>Solidesulfovibrio</taxon>
    </lineage>
</organism>
<dbReference type="PANTHER" id="PTHR43409">
    <property type="entry name" value="ANAEROBIC MAGNESIUM-PROTOPORPHYRIN IX MONOMETHYL ESTER CYCLASE-RELATED"/>
    <property type="match status" value="1"/>
</dbReference>
<comment type="caution">
    <text evidence="10">The sequence shown here is derived from an EMBL/GenBank/DDBJ whole genome shotgun (WGS) entry which is preliminary data.</text>
</comment>
<dbReference type="InterPro" id="IPR006638">
    <property type="entry name" value="Elp3/MiaA/NifB-like_rSAM"/>
</dbReference>
<dbReference type="SMART" id="SM00729">
    <property type="entry name" value="Elp3"/>
    <property type="match status" value="1"/>
</dbReference>
<dbReference type="Pfam" id="PF02310">
    <property type="entry name" value="B12-binding"/>
    <property type="match status" value="1"/>
</dbReference>
<proteinExistence type="predicted"/>
<dbReference type="SFLD" id="SFLDG01123">
    <property type="entry name" value="methyltransferase_(Class_B)"/>
    <property type="match status" value="1"/>
</dbReference>
<dbReference type="Proteomes" id="UP000482487">
    <property type="component" value="Unassembled WGS sequence"/>
</dbReference>
<feature type="domain" description="B12-binding" evidence="8">
    <location>
        <begin position="1"/>
        <end position="139"/>
    </location>
</feature>
<evidence type="ECO:0000256" key="2">
    <source>
        <dbReference type="ARBA" id="ARBA00022603"/>
    </source>
</evidence>
<dbReference type="Gene3D" id="3.40.50.280">
    <property type="entry name" value="Cobalamin-binding domain"/>
    <property type="match status" value="1"/>
</dbReference>
<gene>
    <name evidence="10" type="ORF">GTA51_14130</name>
</gene>
<dbReference type="GO" id="GO:0003824">
    <property type="term" value="F:catalytic activity"/>
    <property type="evidence" value="ECO:0007669"/>
    <property type="project" value="InterPro"/>
</dbReference>
<keyword evidence="5" id="KW-0479">Metal-binding</keyword>
<reference evidence="10 11" key="1">
    <citation type="submission" date="2020-01" db="EMBL/GenBank/DDBJ databases">
        <title>Genome sequence of Desulfovibrio aerotolerans DSM 16695(T).</title>
        <authorList>
            <person name="Karnachuk O."/>
            <person name="Avakyan M."/>
            <person name="Mardanov A."/>
            <person name="Kadnikov V."/>
            <person name="Ravin N."/>
        </authorList>
    </citation>
    <scope>NUCLEOTIDE SEQUENCE [LARGE SCALE GENOMIC DNA]</scope>
    <source>
        <strain evidence="10 11">DSM 16695</strain>
    </source>
</reference>
<dbReference type="CDD" id="cd02068">
    <property type="entry name" value="radical_SAM_B12_BD"/>
    <property type="match status" value="1"/>
</dbReference>
<dbReference type="PROSITE" id="PS51332">
    <property type="entry name" value="B12_BINDING"/>
    <property type="match status" value="1"/>
</dbReference>
<dbReference type="InterPro" id="IPR051198">
    <property type="entry name" value="BchE-like"/>
</dbReference>
<dbReference type="GO" id="GO:0046872">
    <property type="term" value="F:metal ion binding"/>
    <property type="evidence" value="ECO:0007669"/>
    <property type="project" value="UniProtKB-KW"/>
</dbReference>
<dbReference type="GO" id="GO:0031419">
    <property type="term" value="F:cobalamin binding"/>
    <property type="evidence" value="ECO:0007669"/>
    <property type="project" value="InterPro"/>
</dbReference>